<reference evidence="2" key="1">
    <citation type="submission" date="2023-07" db="EMBL/GenBank/DDBJ databases">
        <title>Description of three actinobacteria isolated from air of manufacturing shop in a pharmaceutical factory.</title>
        <authorList>
            <person name="Zhang D.-F."/>
        </authorList>
    </citation>
    <scope>NUCLEOTIDE SEQUENCE [LARGE SCALE GENOMIC DNA]</scope>
    <source>
        <strain evidence="2">CCTCC AB 2011122</strain>
    </source>
</reference>
<sequence length="96" mass="10825">MSDKVVLKRLMDDARRSLSGADEALERFVEDHRVGEVLDSTRAAEYCGLATGTLYNLASRREGPVQHKHGRKTVYYPVDLDVYLFSRVQLILVDAA</sequence>
<evidence type="ECO:0008006" key="3">
    <source>
        <dbReference type="Google" id="ProtNLM"/>
    </source>
</evidence>
<gene>
    <name evidence="1" type="ORF">RH861_00510</name>
</gene>
<keyword evidence="2" id="KW-1185">Reference proteome</keyword>
<dbReference type="Proteomes" id="UP001260072">
    <property type="component" value="Unassembled WGS sequence"/>
</dbReference>
<evidence type="ECO:0000313" key="2">
    <source>
        <dbReference type="Proteomes" id="UP001260072"/>
    </source>
</evidence>
<name>A0ABU1FFK5_9MICO</name>
<dbReference type="EMBL" id="JAVKGS010000001">
    <property type="protein sequence ID" value="MDR5690539.1"/>
    <property type="molecule type" value="Genomic_DNA"/>
</dbReference>
<accession>A0ABU1FFK5</accession>
<proteinExistence type="predicted"/>
<evidence type="ECO:0000313" key="1">
    <source>
        <dbReference type="EMBL" id="MDR5690539.1"/>
    </source>
</evidence>
<organism evidence="1 2">
    <name type="scientific">Agromyces indicus</name>
    <dbReference type="NCBI Taxonomy" id="758919"/>
    <lineage>
        <taxon>Bacteria</taxon>
        <taxon>Bacillati</taxon>
        <taxon>Actinomycetota</taxon>
        <taxon>Actinomycetes</taxon>
        <taxon>Micrococcales</taxon>
        <taxon>Microbacteriaceae</taxon>
        <taxon>Agromyces</taxon>
    </lineage>
</organism>
<dbReference type="RefSeq" id="WP_310519273.1">
    <property type="nucleotide sequence ID" value="NZ_BAABBS010000001.1"/>
</dbReference>
<protein>
    <recommendedName>
        <fullName evidence="3">Helix-turn-helix domain-containing protein</fullName>
    </recommendedName>
</protein>
<comment type="caution">
    <text evidence="1">The sequence shown here is derived from an EMBL/GenBank/DDBJ whole genome shotgun (WGS) entry which is preliminary data.</text>
</comment>